<organism evidence="1">
    <name type="scientific">Mesocestoides corti</name>
    <name type="common">Flatworm</name>
    <dbReference type="NCBI Taxonomy" id="53468"/>
    <lineage>
        <taxon>Eukaryota</taxon>
        <taxon>Metazoa</taxon>
        <taxon>Spiralia</taxon>
        <taxon>Lophotrochozoa</taxon>
        <taxon>Platyhelminthes</taxon>
        <taxon>Cestoda</taxon>
        <taxon>Eucestoda</taxon>
        <taxon>Cyclophyllidea</taxon>
        <taxon>Mesocestoididae</taxon>
        <taxon>Mesocestoides</taxon>
    </lineage>
</organism>
<proteinExistence type="predicted"/>
<reference evidence="1" key="1">
    <citation type="submission" date="2019-11" db="UniProtKB">
        <authorList>
            <consortium name="WormBaseParasite"/>
        </authorList>
    </citation>
    <scope>IDENTIFICATION</scope>
</reference>
<dbReference type="WBParaSite" id="MCU_008451-RA">
    <property type="protein sequence ID" value="MCU_008451-RA"/>
    <property type="gene ID" value="MCU_008451"/>
</dbReference>
<sequence>MGPKYINGGSGNVVKTSFDLKLSETNRTFGHGIDALLKPPHFELGDNIEGQLDDMEDLLSSIASQTRARRLLRKLPERAKFRAERHSCRTDAP</sequence>
<dbReference type="AlphaFoldDB" id="A0A5K3FHI1"/>
<evidence type="ECO:0000313" key="1">
    <source>
        <dbReference type="WBParaSite" id="MCU_008451-RA"/>
    </source>
</evidence>
<accession>A0A5K3FHI1</accession>
<name>A0A5K3FHI1_MESCO</name>
<protein>
    <submittedName>
        <fullName evidence="1">Uncharacterized protein</fullName>
    </submittedName>
</protein>